<comment type="catalytic activity">
    <reaction evidence="12">
        <text>L-serine = pyruvate + NH4(+)</text>
        <dbReference type="Rhea" id="RHEA:19169"/>
        <dbReference type="ChEBI" id="CHEBI:15361"/>
        <dbReference type="ChEBI" id="CHEBI:28938"/>
        <dbReference type="ChEBI" id="CHEBI:33384"/>
        <dbReference type="EC" id="4.3.1.17"/>
    </reaction>
</comment>
<dbReference type="Pfam" id="PF03315">
    <property type="entry name" value="SDH_beta"/>
    <property type="match status" value="1"/>
</dbReference>
<keyword evidence="10 15" id="KW-0456">Lyase</keyword>
<keyword evidence="5" id="KW-0312">Gluconeogenesis</keyword>
<gene>
    <name evidence="15" type="ORF">L2299_02465</name>
</gene>
<evidence type="ECO:0000259" key="13">
    <source>
        <dbReference type="Pfam" id="PF03313"/>
    </source>
</evidence>
<evidence type="ECO:0000256" key="1">
    <source>
        <dbReference type="ARBA" id="ARBA00001966"/>
    </source>
</evidence>
<feature type="domain" description="Serine dehydratase beta chain" evidence="14">
    <location>
        <begin position="5"/>
        <end position="156"/>
    </location>
</feature>
<dbReference type="PANTHER" id="PTHR30182">
    <property type="entry name" value="L-SERINE DEHYDRATASE"/>
    <property type="match status" value="1"/>
</dbReference>
<dbReference type="Pfam" id="PF03313">
    <property type="entry name" value="SDH_alpha"/>
    <property type="match status" value="1"/>
</dbReference>
<keyword evidence="6" id="KW-0004">4Fe-4S</keyword>
<feature type="domain" description="Serine dehydratase-like alpha subunit" evidence="13">
    <location>
        <begin position="171"/>
        <end position="223"/>
    </location>
</feature>
<protein>
    <recommendedName>
        <fullName evidence="4">L-serine ammonia-lyase</fullName>
        <ecNumber evidence="4">4.3.1.17</ecNumber>
    </recommendedName>
    <alternativeName>
        <fullName evidence="11">L-serine deaminase</fullName>
    </alternativeName>
</protein>
<evidence type="ECO:0000256" key="12">
    <source>
        <dbReference type="ARBA" id="ARBA00049406"/>
    </source>
</evidence>
<comment type="pathway">
    <text evidence="2">Carbohydrate biosynthesis; gluconeogenesis.</text>
</comment>
<dbReference type="PANTHER" id="PTHR30182:SF1">
    <property type="entry name" value="L-SERINE DEHYDRATASE 1"/>
    <property type="match status" value="1"/>
</dbReference>
<dbReference type="InterPro" id="IPR005130">
    <property type="entry name" value="Ser_deHydtase-like_asu"/>
</dbReference>
<keyword evidence="7" id="KW-0479">Metal-binding</keyword>
<proteinExistence type="inferred from homology"/>
<evidence type="ECO:0000256" key="7">
    <source>
        <dbReference type="ARBA" id="ARBA00022723"/>
    </source>
</evidence>
<dbReference type="GO" id="GO:0003941">
    <property type="term" value="F:L-serine ammonia-lyase activity"/>
    <property type="evidence" value="ECO:0007669"/>
    <property type="project" value="UniProtKB-EC"/>
</dbReference>
<comment type="similarity">
    <text evidence="3">Belongs to the iron-sulfur dependent L-serine dehydratase family.</text>
</comment>
<dbReference type="InterPro" id="IPR005131">
    <property type="entry name" value="Ser_deHydtase_bsu"/>
</dbReference>
<keyword evidence="8" id="KW-0408">Iron</keyword>
<dbReference type="Gene3D" id="3.30.1330.90">
    <property type="entry name" value="D-3-phosphoglycerate dehydrogenase, domain 3"/>
    <property type="match status" value="1"/>
</dbReference>
<evidence type="ECO:0000256" key="4">
    <source>
        <dbReference type="ARBA" id="ARBA00012093"/>
    </source>
</evidence>
<reference evidence="15" key="1">
    <citation type="journal article" date="2022" name="Data Brief">
        <title>Draft genome sequence data of Gordonia hongkongensis strain EUFUS-Z928 isolated from the octocoral Eunicea fusca.</title>
        <authorList>
            <person name="Sanchez-Suarez J."/>
            <person name="Diaz L."/>
            <person name="Melo-Bolivar J."/>
            <person name="Villamil L."/>
        </authorList>
    </citation>
    <scope>NUCLEOTIDE SEQUENCE</scope>
    <source>
        <strain evidence="15">EUFUS-Z928</strain>
    </source>
</reference>
<comment type="cofactor">
    <cofactor evidence="1">
        <name>[4Fe-4S] cluster</name>
        <dbReference type="ChEBI" id="CHEBI:49883"/>
    </cofactor>
</comment>
<evidence type="ECO:0000259" key="14">
    <source>
        <dbReference type="Pfam" id="PF03315"/>
    </source>
</evidence>
<evidence type="ECO:0000256" key="10">
    <source>
        <dbReference type="ARBA" id="ARBA00023239"/>
    </source>
</evidence>
<evidence type="ECO:0000313" key="15">
    <source>
        <dbReference type="EMBL" id="MDF6099908.1"/>
    </source>
</evidence>
<dbReference type="InterPro" id="IPR029009">
    <property type="entry name" value="ASB_dom_sf"/>
</dbReference>
<evidence type="ECO:0000256" key="6">
    <source>
        <dbReference type="ARBA" id="ARBA00022485"/>
    </source>
</evidence>
<reference evidence="15" key="2">
    <citation type="submission" date="2022-01" db="EMBL/GenBank/DDBJ databases">
        <authorList>
            <person name="Sanchez-Suarez J."/>
            <person name="Villamil L."/>
            <person name="Diaz L.E."/>
        </authorList>
    </citation>
    <scope>NUCLEOTIDE SEQUENCE</scope>
    <source>
        <strain evidence="15">EUFUS-Z928</strain>
    </source>
</reference>
<dbReference type="EC" id="4.3.1.17" evidence="4"/>
<keyword evidence="16" id="KW-1185">Reference proteome</keyword>
<evidence type="ECO:0000313" key="16">
    <source>
        <dbReference type="Proteomes" id="UP001152308"/>
    </source>
</evidence>
<evidence type="ECO:0000256" key="11">
    <source>
        <dbReference type="ARBA" id="ARBA00041766"/>
    </source>
</evidence>
<organism evidence="15 16">
    <name type="scientific">Gordonia hongkongensis</name>
    <dbReference type="NCBI Taxonomy" id="1701090"/>
    <lineage>
        <taxon>Bacteria</taxon>
        <taxon>Bacillati</taxon>
        <taxon>Actinomycetota</taxon>
        <taxon>Actinomycetes</taxon>
        <taxon>Mycobacteriales</taxon>
        <taxon>Gordoniaceae</taxon>
        <taxon>Gordonia</taxon>
    </lineage>
</organism>
<dbReference type="SUPFAM" id="SSF143548">
    <property type="entry name" value="Serine metabolism enzymes domain"/>
    <property type="match status" value="1"/>
</dbReference>
<evidence type="ECO:0000256" key="5">
    <source>
        <dbReference type="ARBA" id="ARBA00022432"/>
    </source>
</evidence>
<evidence type="ECO:0000256" key="9">
    <source>
        <dbReference type="ARBA" id="ARBA00023014"/>
    </source>
</evidence>
<sequence>MTVCVFELFSVGVGPSSSHTVGPMRAAQRFVAGLARTGDLLEVTRLEVDLYGSLAATGAGHGTLTAVLLGLEGHEPESISSETKAARIADMERTGRIRLGGLVELPFRANDIGCHPRVIRPRHPNAMELRASTRGGARLPAERYYSVGGGFVVTDASPTIRRLVRTYHSATAPDDVTVRFLLAAGAIGGLIKSGASISGADVGCQGEVGSAAAMAAGALAEIRSAWWSAEAGR</sequence>
<dbReference type="Proteomes" id="UP001152308">
    <property type="component" value="Unassembled WGS sequence"/>
</dbReference>
<dbReference type="InterPro" id="IPR051318">
    <property type="entry name" value="Fe-S_L-Ser"/>
</dbReference>
<accession>A0ABT6BPM2</accession>
<keyword evidence="9" id="KW-0411">Iron-sulfur</keyword>
<comment type="caution">
    <text evidence="15">The sequence shown here is derived from an EMBL/GenBank/DDBJ whole genome shotgun (WGS) entry which is preliminary data.</text>
</comment>
<evidence type="ECO:0000256" key="2">
    <source>
        <dbReference type="ARBA" id="ARBA00004742"/>
    </source>
</evidence>
<name>A0ABT6BPM2_9ACTN</name>
<evidence type="ECO:0000256" key="8">
    <source>
        <dbReference type="ARBA" id="ARBA00023004"/>
    </source>
</evidence>
<dbReference type="EMBL" id="JAKJLQ010000001">
    <property type="protein sequence ID" value="MDF6099908.1"/>
    <property type="molecule type" value="Genomic_DNA"/>
</dbReference>
<evidence type="ECO:0000256" key="3">
    <source>
        <dbReference type="ARBA" id="ARBA00008636"/>
    </source>
</evidence>